<proteinExistence type="predicted"/>
<reference evidence="1" key="1">
    <citation type="journal article" date="2015" name="Nature">
        <title>Complex archaea that bridge the gap between prokaryotes and eukaryotes.</title>
        <authorList>
            <person name="Spang A."/>
            <person name="Saw J.H."/>
            <person name="Jorgensen S.L."/>
            <person name="Zaremba-Niedzwiedzka K."/>
            <person name="Martijn J."/>
            <person name="Lind A.E."/>
            <person name="van Eijk R."/>
            <person name="Schleper C."/>
            <person name="Guy L."/>
            <person name="Ettema T.J."/>
        </authorList>
    </citation>
    <scope>NUCLEOTIDE SEQUENCE</scope>
</reference>
<sequence>MCKDWKENIEKVNGPIMLQAARQNTKGYDGVLFKYCPWCASEMDNGECNASVRV</sequence>
<name>A0A0F9L5B5_9ZZZZ</name>
<comment type="caution">
    <text evidence="1">The sequence shown here is derived from an EMBL/GenBank/DDBJ whole genome shotgun (WGS) entry which is preliminary data.</text>
</comment>
<protein>
    <submittedName>
        <fullName evidence="1">Uncharacterized protein</fullName>
    </submittedName>
</protein>
<evidence type="ECO:0000313" key="1">
    <source>
        <dbReference type="EMBL" id="KKM22815.1"/>
    </source>
</evidence>
<dbReference type="AlphaFoldDB" id="A0A0F9L5B5"/>
<dbReference type="EMBL" id="LAZR01013254">
    <property type="protein sequence ID" value="KKM22815.1"/>
    <property type="molecule type" value="Genomic_DNA"/>
</dbReference>
<organism evidence="1">
    <name type="scientific">marine sediment metagenome</name>
    <dbReference type="NCBI Taxonomy" id="412755"/>
    <lineage>
        <taxon>unclassified sequences</taxon>
        <taxon>metagenomes</taxon>
        <taxon>ecological metagenomes</taxon>
    </lineage>
</organism>
<accession>A0A0F9L5B5</accession>
<gene>
    <name evidence="1" type="ORF">LCGC14_1621430</name>
</gene>